<dbReference type="Gene3D" id="3.30.63.10">
    <property type="entry name" value="Guanylate Kinase phosphate binding domain"/>
    <property type="match status" value="1"/>
</dbReference>
<evidence type="ECO:0000256" key="11">
    <source>
        <dbReference type="ARBA" id="ARBA00048594"/>
    </source>
</evidence>
<accession>A0A2K8KG44</accession>
<dbReference type="EMBL" id="CP024870">
    <property type="protein sequence ID" value="ATX70648.1"/>
    <property type="molecule type" value="Genomic_DNA"/>
</dbReference>
<dbReference type="PANTHER" id="PTHR23117:SF13">
    <property type="entry name" value="GUANYLATE KINASE"/>
    <property type="match status" value="1"/>
</dbReference>
<evidence type="ECO:0000256" key="8">
    <source>
        <dbReference type="ARBA" id="ARBA00022777"/>
    </source>
</evidence>
<evidence type="ECO:0000313" key="14">
    <source>
        <dbReference type="EMBL" id="ATX70648.1"/>
    </source>
</evidence>
<evidence type="ECO:0000256" key="10">
    <source>
        <dbReference type="ARBA" id="ARBA00030128"/>
    </source>
</evidence>
<keyword evidence="12" id="KW-0963">Cytoplasm</keyword>
<comment type="function">
    <text evidence="1 12">Essential for recycling GMP and indirectly, cGMP.</text>
</comment>
<dbReference type="InterPro" id="IPR008145">
    <property type="entry name" value="GK/Ca_channel_bsu"/>
</dbReference>
<evidence type="ECO:0000256" key="6">
    <source>
        <dbReference type="ARBA" id="ARBA00022679"/>
    </source>
</evidence>
<dbReference type="InterPro" id="IPR027417">
    <property type="entry name" value="P-loop_NTPase"/>
</dbReference>
<dbReference type="GO" id="GO:0005524">
    <property type="term" value="F:ATP binding"/>
    <property type="evidence" value="ECO:0007669"/>
    <property type="project" value="UniProtKB-UniRule"/>
</dbReference>
<dbReference type="NCBIfam" id="TIGR03263">
    <property type="entry name" value="guanyl_kin"/>
    <property type="match status" value="1"/>
</dbReference>
<dbReference type="RefSeq" id="WP_100254209.1">
    <property type="nucleotide sequence ID" value="NZ_CP024870.1"/>
</dbReference>
<dbReference type="GO" id="GO:0004385">
    <property type="term" value="F:GMP kinase activity"/>
    <property type="evidence" value="ECO:0007669"/>
    <property type="project" value="UniProtKB-UniRule"/>
</dbReference>
<sequence>MKKGKIVILSGPSGVGKGTVNKALAMDKSLKLVQSISMTTRAPRPGEVDGVNYFFVSREKFLKAIENDELIEYAEFIGNFYGTPRKPVYDQINSGKNVVLEIEVIGATQVLKKEKAENLVSIFLMPPNLKVLKSRLRGRATEPDAIVKQRLDKALLEIPLKHKYQYVIEIDSVENCTAKVKEVLTKEDAIEDFSPEQSWYYKLHDNVASEVEENYLFFVENWRENAQLVGGINRATDFDFKKHLIDILTNNIYRDTLARGMLMSFADVEFVKNKVERAMLDIDFFNVEEIYFG</sequence>
<dbReference type="CDD" id="cd00071">
    <property type="entry name" value="GMPK"/>
    <property type="match status" value="1"/>
</dbReference>
<comment type="catalytic activity">
    <reaction evidence="11 12">
        <text>GMP + ATP = GDP + ADP</text>
        <dbReference type="Rhea" id="RHEA:20780"/>
        <dbReference type="ChEBI" id="CHEBI:30616"/>
        <dbReference type="ChEBI" id="CHEBI:58115"/>
        <dbReference type="ChEBI" id="CHEBI:58189"/>
        <dbReference type="ChEBI" id="CHEBI:456216"/>
        <dbReference type="EC" id="2.7.4.8"/>
    </reaction>
</comment>
<organism evidence="14 15">
    <name type="scientific">Spiroplasma clarkii</name>
    <dbReference type="NCBI Taxonomy" id="2139"/>
    <lineage>
        <taxon>Bacteria</taxon>
        <taxon>Bacillati</taxon>
        <taxon>Mycoplasmatota</taxon>
        <taxon>Mollicutes</taxon>
        <taxon>Entomoplasmatales</taxon>
        <taxon>Spiroplasmataceae</taxon>
        <taxon>Spiroplasma</taxon>
    </lineage>
</organism>
<dbReference type="SMART" id="SM00072">
    <property type="entry name" value="GuKc"/>
    <property type="match status" value="1"/>
</dbReference>
<dbReference type="PROSITE" id="PS00856">
    <property type="entry name" value="GUANYLATE_KINASE_1"/>
    <property type="match status" value="1"/>
</dbReference>
<evidence type="ECO:0000256" key="4">
    <source>
        <dbReference type="ARBA" id="ARBA00012961"/>
    </source>
</evidence>
<dbReference type="InterPro" id="IPR020590">
    <property type="entry name" value="Guanylate_kinase_CS"/>
</dbReference>
<keyword evidence="8 12" id="KW-0418">Kinase</keyword>
<feature type="binding site" evidence="12">
    <location>
        <begin position="11"/>
        <end position="18"/>
    </location>
    <ligand>
        <name>ATP</name>
        <dbReference type="ChEBI" id="CHEBI:30616"/>
    </ligand>
</feature>
<evidence type="ECO:0000256" key="3">
    <source>
        <dbReference type="ARBA" id="ARBA00005790"/>
    </source>
</evidence>
<evidence type="ECO:0000256" key="12">
    <source>
        <dbReference type="HAMAP-Rule" id="MF_00328"/>
    </source>
</evidence>
<keyword evidence="6 12" id="KW-0808">Transferase</keyword>
<gene>
    <name evidence="12 14" type="primary">gmk</name>
    <name evidence="14" type="ORF">SCLAR_v1c03180</name>
</gene>
<dbReference type="SUPFAM" id="SSF52540">
    <property type="entry name" value="P-loop containing nucleoside triphosphate hydrolases"/>
    <property type="match status" value="1"/>
</dbReference>
<dbReference type="InterPro" id="IPR008144">
    <property type="entry name" value="Guanylate_kin-like_dom"/>
</dbReference>
<comment type="subcellular location">
    <subcellularLocation>
        <location evidence="2 12">Cytoplasm</location>
    </subcellularLocation>
</comment>
<dbReference type="Pfam" id="PF00625">
    <property type="entry name" value="Guanylate_kin"/>
    <property type="match status" value="1"/>
</dbReference>
<evidence type="ECO:0000256" key="1">
    <source>
        <dbReference type="ARBA" id="ARBA00003531"/>
    </source>
</evidence>
<reference evidence="14 15" key="1">
    <citation type="submission" date="2017-11" db="EMBL/GenBank/DDBJ databases">
        <title>Complete genome sequence of Spiroplasma clarkii CN-5 (DSM 19994).</title>
        <authorList>
            <person name="Tsai Y.-M."/>
            <person name="Chang A."/>
            <person name="Lo W.-S."/>
            <person name="Kuo C.-H."/>
        </authorList>
    </citation>
    <scope>NUCLEOTIDE SEQUENCE [LARGE SCALE GENOMIC DNA]</scope>
    <source>
        <strain evidence="14 15">CN-5</strain>
    </source>
</reference>
<keyword evidence="7 12" id="KW-0547">Nucleotide-binding</keyword>
<dbReference type="Gene3D" id="3.40.50.300">
    <property type="entry name" value="P-loop containing nucleotide triphosphate hydrolases"/>
    <property type="match status" value="1"/>
</dbReference>
<comment type="similarity">
    <text evidence="3 12">Belongs to the guanylate kinase family.</text>
</comment>
<keyword evidence="9 12" id="KW-0067">ATP-binding</keyword>
<dbReference type="FunFam" id="3.30.63.10:FF:000002">
    <property type="entry name" value="Guanylate kinase 1"/>
    <property type="match status" value="1"/>
</dbReference>
<dbReference type="HAMAP" id="MF_00328">
    <property type="entry name" value="Guanylate_kinase"/>
    <property type="match status" value="1"/>
</dbReference>
<evidence type="ECO:0000313" key="15">
    <source>
        <dbReference type="Proteomes" id="UP000231179"/>
    </source>
</evidence>
<dbReference type="PANTHER" id="PTHR23117">
    <property type="entry name" value="GUANYLATE KINASE-RELATED"/>
    <property type="match status" value="1"/>
</dbReference>
<evidence type="ECO:0000259" key="13">
    <source>
        <dbReference type="PROSITE" id="PS50052"/>
    </source>
</evidence>
<evidence type="ECO:0000256" key="9">
    <source>
        <dbReference type="ARBA" id="ARBA00022840"/>
    </source>
</evidence>
<dbReference type="InterPro" id="IPR017665">
    <property type="entry name" value="Guanylate_kinase"/>
</dbReference>
<dbReference type="EC" id="2.7.4.8" evidence="4 12"/>
<evidence type="ECO:0000256" key="7">
    <source>
        <dbReference type="ARBA" id="ARBA00022741"/>
    </source>
</evidence>
<dbReference type="AlphaFoldDB" id="A0A2K8KG44"/>
<dbReference type="PROSITE" id="PS50052">
    <property type="entry name" value="GUANYLATE_KINASE_2"/>
    <property type="match status" value="1"/>
</dbReference>
<keyword evidence="15" id="KW-1185">Reference proteome</keyword>
<proteinExistence type="inferred from homology"/>
<feature type="domain" description="Guanylate kinase-like" evidence="13">
    <location>
        <begin position="4"/>
        <end position="185"/>
    </location>
</feature>
<protein>
    <recommendedName>
        <fullName evidence="5 12">Guanylate kinase</fullName>
        <ecNumber evidence="4 12">2.7.4.8</ecNumber>
    </recommendedName>
    <alternativeName>
        <fullName evidence="10 12">GMP kinase</fullName>
    </alternativeName>
</protein>
<dbReference type="Proteomes" id="UP000231179">
    <property type="component" value="Chromosome"/>
</dbReference>
<dbReference type="GO" id="GO:0005829">
    <property type="term" value="C:cytosol"/>
    <property type="evidence" value="ECO:0007669"/>
    <property type="project" value="TreeGrafter"/>
</dbReference>
<name>A0A2K8KG44_9MOLU</name>
<evidence type="ECO:0000256" key="2">
    <source>
        <dbReference type="ARBA" id="ARBA00004496"/>
    </source>
</evidence>
<evidence type="ECO:0000256" key="5">
    <source>
        <dbReference type="ARBA" id="ARBA00016296"/>
    </source>
</evidence>